<name>A0A081B966_9HYPH</name>
<evidence type="ECO:0000313" key="2">
    <source>
        <dbReference type="Proteomes" id="UP000028702"/>
    </source>
</evidence>
<dbReference type="STRING" id="1333998.M2A_1083"/>
<comment type="caution">
    <text evidence="1">The sequence shown here is derived from an EMBL/GenBank/DDBJ whole genome shotgun (WGS) entry which is preliminary data.</text>
</comment>
<sequence>METRIQKTTVTFKKPVFLSGISGELPAGRYDIETEEELIEGASYLAYRRISTVLYRRSRGKVQAFRIDPNELAAALK</sequence>
<dbReference type="AlphaFoldDB" id="A0A081B966"/>
<dbReference type="RefSeq" id="WP_045444085.1">
    <property type="nucleotide sequence ID" value="NZ_BBIO01000004.1"/>
</dbReference>
<reference evidence="1 2" key="1">
    <citation type="submission" date="2014-07" db="EMBL/GenBank/DDBJ databases">
        <title>Tepidicaulis marinum gen. nov., sp. nov., a novel marine bacterium denitrifying nitrate to nitrous oxide strictly under microaerobic conditions.</title>
        <authorList>
            <person name="Takeuchi M."/>
            <person name="Yamagishi T."/>
            <person name="Kamagata Y."/>
            <person name="Oshima K."/>
            <person name="Hattori M."/>
            <person name="Katayama T."/>
            <person name="Hanada S."/>
            <person name="Tamaki H."/>
            <person name="Marumo K."/>
            <person name="Maeda H."/>
            <person name="Nedachi M."/>
            <person name="Iwasaki W."/>
            <person name="Suwa Y."/>
            <person name="Sakata S."/>
        </authorList>
    </citation>
    <scope>NUCLEOTIDE SEQUENCE [LARGE SCALE GENOMIC DNA]</scope>
    <source>
        <strain evidence="1 2">MA2</strain>
    </source>
</reference>
<gene>
    <name evidence="1" type="ORF">M2A_1083</name>
</gene>
<dbReference type="eggNOG" id="ENOG5033CBD">
    <property type="taxonomic scope" value="Bacteria"/>
</dbReference>
<proteinExistence type="predicted"/>
<accession>A0A081B966</accession>
<organism evidence="1 2">
    <name type="scientific">Tepidicaulis marinus</name>
    <dbReference type="NCBI Taxonomy" id="1333998"/>
    <lineage>
        <taxon>Bacteria</taxon>
        <taxon>Pseudomonadati</taxon>
        <taxon>Pseudomonadota</taxon>
        <taxon>Alphaproteobacteria</taxon>
        <taxon>Hyphomicrobiales</taxon>
        <taxon>Parvibaculaceae</taxon>
        <taxon>Tepidicaulis</taxon>
    </lineage>
</organism>
<dbReference type="EMBL" id="BBIO01000004">
    <property type="protein sequence ID" value="GAK44584.1"/>
    <property type="molecule type" value="Genomic_DNA"/>
</dbReference>
<evidence type="ECO:0000313" key="1">
    <source>
        <dbReference type="EMBL" id="GAK44584.1"/>
    </source>
</evidence>
<keyword evidence="2" id="KW-1185">Reference proteome</keyword>
<dbReference type="Proteomes" id="UP000028702">
    <property type="component" value="Unassembled WGS sequence"/>
</dbReference>
<protein>
    <submittedName>
        <fullName evidence="1">Conserved protein</fullName>
    </submittedName>
</protein>